<accession>A0A1Y6IYP7</accession>
<sequence>MPVKAGSGPRVTKSTKKDFLVPLSSPKEELAHMTLMFLKLVKFIVRHTTGANSRKFSRSNTLPKPDTFQSTAADDTTALSGSDLNLRYFWLPERFLLLNH</sequence>
<evidence type="ECO:0000313" key="3">
    <source>
        <dbReference type="Proteomes" id="UP000196125"/>
    </source>
</evidence>
<proteinExistence type="predicted"/>
<dbReference type="EMBL" id="FXXI01000005">
    <property type="protein sequence ID" value="SMS01622.1"/>
    <property type="molecule type" value="Genomic_DNA"/>
</dbReference>
<name>A0A1Y6IYP7_9VIBR</name>
<protein>
    <submittedName>
        <fullName evidence="2">Uncharacterized protein</fullName>
    </submittedName>
</protein>
<gene>
    <name evidence="2" type="ORF">VIM7927_02919</name>
</gene>
<dbReference type="AlphaFoldDB" id="A0A1Y6IYP7"/>
<feature type="region of interest" description="Disordered" evidence="1">
    <location>
        <begin position="52"/>
        <end position="74"/>
    </location>
</feature>
<dbReference type="Proteomes" id="UP000196125">
    <property type="component" value="Unassembled WGS sequence"/>
</dbReference>
<organism evidence="2 3">
    <name type="scientific">Vibrio mangrovi</name>
    <dbReference type="NCBI Taxonomy" id="474394"/>
    <lineage>
        <taxon>Bacteria</taxon>
        <taxon>Pseudomonadati</taxon>
        <taxon>Pseudomonadota</taxon>
        <taxon>Gammaproteobacteria</taxon>
        <taxon>Vibrionales</taxon>
        <taxon>Vibrionaceae</taxon>
        <taxon>Vibrio</taxon>
    </lineage>
</organism>
<reference evidence="2 3" key="1">
    <citation type="submission" date="2017-05" db="EMBL/GenBank/DDBJ databases">
        <authorList>
            <person name="Song R."/>
            <person name="Chenine A.L."/>
            <person name="Ruprecht R.M."/>
        </authorList>
    </citation>
    <scope>NUCLEOTIDE SEQUENCE [LARGE SCALE GENOMIC DNA]</scope>
    <source>
        <strain evidence="2 3">CECT 7927</strain>
    </source>
</reference>
<evidence type="ECO:0000256" key="1">
    <source>
        <dbReference type="SAM" id="MobiDB-lite"/>
    </source>
</evidence>
<evidence type="ECO:0000313" key="2">
    <source>
        <dbReference type="EMBL" id="SMS01622.1"/>
    </source>
</evidence>